<organism evidence="8 9">
    <name type="scientific">Rhodovulum iodosum</name>
    <dbReference type="NCBI Taxonomy" id="68291"/>
    <lineage>
        <taxon>Bacteria</taxon>
        <taxon>Pseudomonadati</taxon>
        <taxon>Pseudomonadota</taxon>
        <taxon>Alphaproteobacteria</taxon>
        <taxon>Rhodobacterales</taxon>
        <taxon>Paracoccaceae</taxon>
        <taxon>Rhodovulum</taxon>
    </lineage>
</organism>
<feature type="domain" description="RNA polymerase sigma-70 region 2" evidence="6">
    <location>
        <begin position="18"/>
        <end position="75"/>
    </location>
</feature>
<dbReference type="SUPFAM" id="SSF88946">
    <property type="entry name" value="Sigma2 domain of RNA polymerase sigma factors"/>
    <property type="match status" value="1"/>
</dbReference>
<dbReference type="Gene3D" id="1.10.1740.10">
    <property type="match status" value="1"/>
</dbReference>
<evidence type="ECO:0000313" key="8">
    <source>
        <dbReference type="EMBL" id="MEX5726727.1"/>
    </source>
</evidence>
<keyword evidence="5" id="KW-0804">Transcription</keyword>
<evidence type="ECO:0000256" key="3">
    <source>
        <dbReference type="ARBA" id="ARBA00023082"/>
    </source>
</evidence>
<evidence type="ECO:0000256" key="2">
    <source>
        <dbReference type="ARBA" id="ARBA00023015"/>
    </source>
</evidence>
<comment type="similarity">
    <text evidence="1">Belongs to the sigma-70 factor family. ECF subfamily.</text>
</comment>
<dbReference type="Proteomes" id="UP001560019">
    <property type="component" value="Unassembled WGS sequence"/>
</dbReference>
<keyword evidence="4" id="KW-0238">DNA-binding</keyword>
<dbReference type="Gene3D" id="1.10.10.10">
    <property type="entry name" value="Winged helix-like DNA-binding domain superfamily/Winged helix DNA-binding domain"/>
    <property type="match status" value="1"/>
</dbReference>
<keyword evidence="3" id="KW-0731">Sigma factor</keyword>
<protein>
    <submittedName>
        <fullName evidence="8">DNA-directed RNA polymerase specialized sigma24 family protein</fullName>
    </submittedName>
</protein>
<evidence type="ECO:0000259" key="6">
    <source>
        <dbReference type="Pfam" id="PF04542"/>
    </source>
</evidence>
<evidence type="ECO:0000313" key="9">
    <source>
        <dbReference type="Proteomes" id="UP001560019"/>
    </source>
</evidence>
<keyword evidence="8" id="KW-0240">DNA-directed RNA polymerase</keyword>
<dbReference type="Pfam" id="PF04542">
    <property type="entry name" value="Sigma70_r2"/>
    <property type="match status" value="1"/>
</dbReference>
<dbReference type="PANTHER" id="PTHR43133:SF8">
    <property type="entry name" value="RNA POLYMERASE SIGMA FACTOR HI_1459-RELATED"/>
    <property type="match status" value="1"/>
</dbReference>
<dbReference type="InterPro" id="IPR036388">
    <property type="entry name" value="WH-like_DNA-bd_sf"/>
</dbReference>
<dbReference type="GO" id="GO:0000428">
    <property type="term" value="C:DNA-directed RNA polymerase complex"/>
    <property type="evidence" value="ECO:0007669"/>
    <property type="project" value="UniProtKB-KW"/>
</dbReference>
<dbReference type="InterPro" id="IPR013249">
    <property type="entry name" value="RNA_pol_sigma70_r4_t2"/>
</dbReference>
<evidence type="ECO:0000256" key="1">
    <source>
        <dbReference type="ARBA" id="ARBA00010641"/>
    </source>
</evidence>
<dbReference type="Pfam" id="PF08281">
    <property type="entry name" value="Sigma70_r4_2"/>
    <property type="match status" value="1"/>
</dbReference>
<dbReference type="SUPFAM" id="SSF88659">
    <property type="entry name" value="Sigma3 and sigma4 domains of RNA polymerase sigma factors"/>
    <property type="match status" value="1"/>
</dbReference>
<keyword evidence="2" id="KW-0805">Transcription regulation</keyword>
<evidence type="ECO:0000259" key="7">
    <source>
        <dbReference type="Pfam" id="PF08281"/>
    </source>
</evidence>
<dbReference type="InterPro" id="IPR007627">
    <property type="entry name" value="RNA_pol_sigma70_r2"/>
</dbReference>
<evidence type="ECO:0000256" key="4">
    <source>
        <dbReference type="ARBA" id="ARBA00023125"/>
    </source>
</evidence>
<dbReference type="InterPro" id="IPR013324">
    <property type="entry name" value="RNA_pol_sigma_r3/r4-like"/>
</dbReference>
<comment type="caution">
    <text evidence="8">The sequence shown here is derived from an EMBL/GenBank/DDBJ whole genome shotgun (WGS) entry which is preliminary data.</text>
</comment>
<dbReference type="InterPro" id="IPR013325">
    <property type="entry name" value="RNA_pol_sigma_r2"/>
</dbReference>
<proteinExistence type="inferred from homology"/>
<dbReference type="EMBL" id="JBEHHI010000001">
    <property type="protein sequence ID" value="MEX5726727.1"/>
    <property type="molecule type" value="Genomic_DNA"/>
</dbReference>
<dbReference type="RefSeq" id="WP_170168777.1">
    <property type="nucleotide sequence ID" value="NZ_JBEHHI010000001.1"/>
</dbReference>
<evidence type="ECO:0000256" key="5">
    <source>
        <dbReference type="ARBA" id="ARBA00023163"/>
    </source>
</evidence>
<dbReference type="InterPro" id="IPR039425">
    <property type="entry name" value="RNA_pol_sigma-70-like"/>
</dbReference>
<dbReference type="PANTHER" id="PTHR43133">
    <property type="entry name" value="RNA POLYMERASE ECF-TYPE SIGMA FACTO"/>
    <property type="match status" value="1"/>
</dbReference>
<sequence>MPALPPIPPATAAALIALRPRLLRRARRLGAAPETAEDMAQEALARVWSRLADGVEIGALENYAMTALRRAARRAAPPDAALSPGDAPAAPPTLPARLACADALAAIDRLPPQQAALMRLVVETGAGEAELVRLTGLKRGTVASRLARARVRLRAELDLAPGASVAALYL</sequence>
<name>A0ABV3XN37_9RHOB</name>
<feature type="domain" description="RNA polymerase sigma factor 70 region 4 type 2" evidence="7">
    <location>
        <begin position="104"/>
        <end position="153"/>
    </location>
</feature>
<accession>A0ABV3XN37</accession>
<reference evidence="8 9" key="1">
    <citation type="submission" date="2024-06" db="EMBL/GenBank/DDBJ databases">
        <title>Genome of Rhodovulum iodosum, a marine photoferrotroph.</title>
        <authorList>
            <person name="Bianchini G."/>
            <person name="Nikeleit V."/>
            <person name="Kappler A."/>
            <person name="Bryce C."/>
            <person name="Sanchez-Baracaldo P."/>
        </authorList>
    </citation>
    <scope>NUCLEOTIDE SEQUENCE [LARGE SCALE GENOMIC DNA]</scope>
    <source>
        <strain evidence="8 9">UT/N1</strain>
    </source>
</reference>
<gene>
    <name evidence="8" type="ORF">Ga0609869_000080</name>
</gene>
<keyword evidence="9" id="KW-1185">Reference proteome</keyword>